<protein>
    <recommendedName>
        <fullName evidence="4">Glycosyl transferase family 1 domain-containing protein</fullName>
    </recommendedName>
</protein>
<dbReference type="Gene3D" id="3.40.50.2000">
    <property type="entry name" value="Glycogen Phosphorylase B"/>
    <property type="match status" value="1"/>
</dbReference>
<dbReference type="RefSeq" id="WP_009135162.1">
    <property type="nucleotide sequence ID" value="NZ_JH594596.1"/>
</dbReference>
<keyword evidence="1" id="KW-0812">Transmembrane</keyword>
<dbReference type="HOGENOM" id="CLU_543636_0_0_10"/>
<dbReference type="STRING" id="742817.HMPREF9449_00008"/>
<dbReference type="EMBL" id="ADMC01000001">
    <property type="protein sequence ID" value="EHP51006.1"/>
    <property type="molecule type" value="Genomic_DNA"/>
</dbReference>
<name>H1DD30_9BACT</name>
<evidence type="ECO:0000256" key="1">
    <source>
        <dbReference type="SAM" id="Phobius"/>
    </source>
</evidence>
<keyword evidence="3" id="KW-1185">Reference proteome</keyword>
<reference evidence="2 3" key="1">
    <citation type="submission" date="2012-01" db="EMBL/GenBank/DDBJ databases">
        <title>The Genome Sequence of Odoribacter laneus YIT 12061.</title>
        <authorList>
            <consortium name="The Broad Institute Genome Sequencing Platform"/>
            <person name="Earl A."/>
            <person name="Ward D."/>
            <person name="Feldgarden M."/>
            <person name="Gevers D."/>
            <person name="Morotomi M."/>
            <person name="Young S.K."/>
            <person name="Zeng Q."/>
            <person name="Gargeya S."/>
            <person name="Fitzgerald M."/>
            <person name="Haas B."/>
            <person name="Abouelleil A."/>
            <person name="Alvarado L."/>
            <person name="Arachchi H.M."/>
            <person name="Berlin A."/>
            <person name="Chapman S.B."/>
            <person name="Gearin G."/>
            <person name="Goldberg J."/>
            <person name="Griggs A."/>
            <person name="Gujja S."/>
            <person name="Hansen M."/>
            <person name="Heiman D."/>
            <person name="Howarth C."/>
            <person name="Larimer J."/>
            <person name="Lui A."/>
            <person name="MacDonald P.J.P."/>
            <person name="McCowen C."/>
            <person name="Montmayeur A."/>
            <person name="Murphy C."/>
            <person name="Neiman D."/>
            <person name="Pearson M."/>
            <person name="Priest M."/>
            <person name="Roberts A."/>
            <person name="Saif S."/>
            <person name="Shea T."/>
            <person name="Sisk P."/>
            <person name="Stolte C."/>
            <person name="Sykes S."/>
            <person name="Wortman J."/>
            <person name="Nusbaum C."/>
            <person name="Birren B."/>
        </authorList>
    </citation>
    <scope>NUCLEOTIDE SEQUENCE [LARGE SCALE GENOMIC DNA]</scope>
    <source>
        <strain evidence="2 3">YIT 12061</strain>
    </source>
</reference>
<feature type="transmembrane region" description="Helical" evidence="1">
    <location>
        <begin position="464"/>
        <end position="485"/>
    </location>
</feature>
<dbReference type="PATRIC" id="fig|742817.3.peg.7"/>
<keyword evidence="1" id="KW-0472">Membrane</keyword>
<accession>H1DD30</accession>
<dbReference type="GeneID" id="98067689"/>
<comment type="caution">
    <text evidence="2">The sequence shown here is derived from an EMBL/GenBank/DDBJ whole genome shotgun (WGS) entry which is preliminary data.</text>
</comment>
<evidence type="ECO:0000313" key="2">
    <source>
        <dbReference type="EMBL" id="EHP51006.1"/>
    </source>
</evidence>
<dbReference type="SUPFAM" id="SSF53756">
    <property type="entry name" value="UDP-Glycosyltransferase/glycogen phosphorylase"/>
    <property type="match status" value="1"/>
</dbReference>
<evidence type="ECO:0008006" key="4">
    <source>
        <dbReference type="Google" id="ProtNLM"/>
    </source>
</evidence>
<keyword evidence="1" id="KW-1133">Transmembrane helix</keyword>
<evidence type="ECO:0000313" key="3">
    <source>
        <dbReference type="Proteomes" id="UP000004892"/>
    </source>
</evidence>
<dbReference type="Proteomes" id="UP000004892">
    <property type="component" value="Unassembled WGS sequence"/>
</dbReference>
<organism evidence="2 3">
    <name type="scientific">Odoribacter laneus YIT 12061</name>
    <dbReference type="NCBI Taxonomy" id="742817"/>
    <lineage>
        <taxon>Bacteria</taxon>
        <taxon>Pseudomonadati</taxon>
        <taxon>Bacteroidota</taxon>
        <taxon>Bacteroidia</taxon>
        <taxon>Bacteroidales</taxon>
        <taxon>Odoribacteraceae</taxon>
        <taxon>Odoribacter</taxon>
    </lineage>
</organism>
<gene>
    <name evidence="2" type="ORF">HMPREF9449_00008</name>
</gene>
<sequence>MKLTEKYIRKLFVKLKQKAEKALNKRQFNRCLCYLKAAAYTAYTFYLGFKDDELEKMLKQLSSHIRKREKKLETITNRCVFYDSFSLDNKGLTQQYIRAIMNARWKLLYLMEQNMDNPNARNIINEIRQYNNATIISIPNNLKSLERIQFIYDSIISFNPSKLFMHLSPSAVYAVTAFYALPESIKRYQINLTDHTFWIGTGCIDFSFEFRAYGAILSIFQRKISRENIFLLPYHPISKDSIFKGFPLNCNDKVVILSGGAYYKIVDEKKTFFKLLKIILDNNSQAVIVFAGAGDNLIFADFIKNNCYEDRIHLIGHRSDINEVFKHCDIYLNTYPFSGGLMCQYAANNAKPILSFCSNNKSMVEEFVCQKNFESISTFDLNSFANEAKKLIDDSKYRETKGRRMKDCILSENEFNELFFKSIIENRNQVNFSEEEIMRDNDLLAKLEFENRTSNYKCSLLKILGYRSVLVIPEIFFDAILNLFYKKKFLKILYRYLYKVN</sequence>
<proteinExistence type="predicted"/>
<dbReference type="eggNOG" id="ENOG5030356">
    <property type="taxonomic scope" value="Bacteria"/>
</dbReference>
<dbReference type="AlphaFoldDB" id="H1DD30"/>